<reference evidence="2" key="1">
    <citation type="submission" date="2020-05" db="EMBL/GenBank/DDBJ databases">
        <title>WGS assembly of Panicum virgatum.</title>
        <authorList>
            <person name="Lovell J.T."/>
            <person name="Jenkins J."/>
            <person name="Shu S."/>
            <person name="Juenger T.E."/>
            <person name="Schmutz J."/>
        </authorList>
    </citation>
    <scope>NUCLEOTIDE SEQUENCE</scope>
    <source>
        <strain evidence="2">AP13</strain>
    </source>
</reference>
<evidence type="ECO:0000313" key="3">
    <source>
        <dbReference type="Proteomes" id="UP000823388"/>
    </source>
</evidence>
<keyword evidence="1" id="KW-0732">Signal</keyword>
<evidence type="ECO:0000313" key="2">
    <source>
        <dbReference type="EMBL" id="KAG2611011.1"/>
    </source>
</evidence>
<comment type="caution">
    <text evidence="2">The sequence shown here is derived from an EMBL/GenBank/DDBJ whole genome shotgun (WGS) entry which is preliminary data.</text>
</comment>
<dbReference type="AlphaFoldDB" id="A0A8T0TGR6"/>
<dbReference type="Proteomes" id="UP000823388">
    <property type="component" value="Chromosome 4K"/>
</dbReference>
<dbReference type="EMBL" id="CM029043">
    <property type="protein sequence ID" value="KAG2611011.1"/>
    <property type="molecule type" value="Genomic_DNA"/>
</dbReference>
<evidence type="ECO:0000256" key="1">
    <source>
        <dbReference type="SAM" id="SignalP"/>
    </source>
</evidence>
<gene>
    <name evidence="2" type="ORF">PVAP13_4KG118100</name>
</gene>
<protein>
    <submittedName>
        <fullName evidence="2">Uncharacterized protein</fullName>
    </submittedName>
</protein>
<keyword evidence="3" id="KW-1185">Reference proteome</keyword>
<name>A0A8T0TGR6_PANVG</name>
<feature type="chain" id="PRO_5035734613" evidence="1">
    <location>
        <begin position="27"/>
        <end position="101"/>
    </location>
</feature>
<organism evidence="2 3">
    <name type="scientific">Panicum virgatum</name>
    <name type="common">Blackwell switchgrass</name>
    <dbReference type="NCBI Taxonomy" id="38727"/>
    <lineage>
        <taxon>Eukaryota</taxon>
        <taxon>Viridiplantae</taxon>
        <taxon>Streptophyta</taxon>
        <taxon>Embryophyta</taxon>
        <taxon>Tracheophyta</taxon>
        <taxon>Spermatophyta</taxon>
        <taxon>Magnoliopsida</taxon>
        <taxon>Liliopsida</taxon>
        <taxon>Poales</taxon>
        <taxon>Poaceae</taxon>
        <taxon>PACMAD clade</taxon>
        <taxon>Panicoideae</taxon>
        <taxon>Panicodae</taxon>
        <taxon>Paniceae</taxon>
        <taxon>Panicinae</taxon>
        <taxon>Panicum</taxon>
        <taxon>Panicum sect. Hiantes</taxon>
    </lineage>
</organism>
<accession>A0A8T0TGR6</accession>
<proteinExistence type="predicted"/>
<feature type="signal peptide" evidence="1">
    <location>
        <begin position="1"/>
        <end position="26"/>
    </location>
</feature>
<sequence>MGIHKAILGLVLTVLVAGLLIAGVAAGRFSSQVMPIVAGSHPTAQEYARSTLRHGGGCIAEGLACQREDPLRRTGLFPSTKPSMHLAATVMLTGGSVVLPV</sequence>